<evidence type="ECO:0000256" key="1">
    <source>
        <dbReference type="ARBA" id="ARBA00007358"/>
    </source>
</evidence>
<dbReference type="STRING" id="571933.SAMN05216362_10576"/>
<dbReference type="FunFam" id="1.20.1090.10:FF:000001">
    <property type="entry name" value="Aldehyde-alcohol dehydrogenase"/>
    <property type="match status" value="1"/>
</dbReference>
<keyword evidence="7" id="KW-1185">Reference proteome</keyword>
<evidence type="ECO:0000313" key="7">
    <source>
        <dbReference type="Proteomes" id="UP000199427"/>
    </source>
</evidence>
<evidence type="ECO:0000313" key="6">
    <source>
        <dbReference type="EMBL" id="SEQ00878.1"/>
    </source>
</evidence>
<keyword evidence="3" id="KW-0520">NAD</keyword>
<name>A0A1H9CJU3_9BACI</name>
<proteinExistence type="inferred from homology"/>
<dbReference type="InterPro" id="IPR018211">
    <property type="entry name" value="ADH_Fe_CS"/>
</dbReference>
<dbReference type="GO" id="GO:0004022">
    <property type="term" value="F:alcohol dehydrogenase (NAD+) activity"/>
    <property type="evidence" value="ECO:0007669"/>
    <property type="project" value="TreeGrafter"/>
</dbReference>
<comment type="similarity">
    <text evidence="1">Belongs to the iron-containing alcohol dehydrogenase family.</text>
</comment>
<dbReference type="Gene3D" id="3.40.50.1970">
    <property type="match status" value="1"/>
</dbReference>
<dbReference type="InterPro" id="IPR056798">
    <property type="entry name" value="ADH_Fe_C"/>
</dbReference>
<dbReference type="Pfam" id="PF00465">
    <property type="entry name" value="Fe-ADH"/>
    <property type="match status" value="1"/>
</dbReference>
<dbReference type="CDD" id="cd08551">
    <property type="entry name" value="Fe-ADH"/>
    <property type="match status" value="1"/>
</dbReference>
<evidence type="ECO:0000259" key="5">
    <source>
        <dbReference type="Pfam" id="PF25137"/>
    </source>
</evidence>
<dbReference type="InterPro" id="IPR039697">
    <property type="entry name" value="Alcohol_dehydrogenase_Fe"/>
</dbReference>
<evidence type="ECO:0000259" key="4">
    <source>
        <dbReference type="Pfam" id="PF00465"/>
    </source>
</evidence>
<protein>
    <submittedName>
        <fullName evidence="6">Alcohol dehydrogenase, class IV</fullName>
    </submittedName>
</protein>
<dbReference type="PANTHER" id="PTHR11496">
    <property type="entry name" value="ALCOHOL DEHYDROGENASE"/>
    <property type="match status" value="1"/>
</dbReference>
<dbReference type="FunFam" id="3.40.50.1970:FF:000003">
    <property type="entry name" value="Alcohol dehydrogenase, iron-containing"/>
    <property type="match status" value="1"/>
</dbReference>
<reference evidence="6 7" key="1">
    <citation type="submission" date="2016-10" db="EMBL/GenBank/DDBJ databases">
        <authorList>
            <person name="de Groot N.N."/>
        </authorList>
    </citation>
    <scope>NUCLEOTIDE SEQUENCE [LARGE SCALE GENOMIC DNA]</scope>
    <source>
        <strain evidence="6 7">DSM 21633</strain>
    </source>
</reference>
<dbReference type="Proteomes" id="UP000199427">
    <property type="component" value="Unassembled WGS sequence"/>
</dbReference>
<evidence type="ECO:0000256" key="2">
    <source>
        <dbReference type="ARBA" id="ARBA00023002"/>
    </source>
</evidence>
<dbReference type="PANTHER" id="PTHR11496:SF102">
    <property type="entry name" value="ALCOHOL DEHYDROGENASE 4"/>
    <property type="match status" value="1"/>
</dbReference>
<dbReference type="AlphaFoldDB" id="A0A1H9CJU3"/>
<dbReference type="InterPro" id="IPR001670">
    <property type="entry name" value="ADH_Fe/GldA"/>
</dbReference>
<feature type="domain" description="Fe-containing alcohol dehydrogenase-like C-terminal" evidence="5">
    <location>
        <begin position="188"/>
        <end position="384"/>
    </location>
</feature>
<evidence type="ECO:0000256" key="3">
    <source>
        <dbReference type="ARBA" id="ARBA00023027"/>
    </source>
</evidence>
<dbReference type="SUPFAM" id="SSF56796">
    <property type="entry name" value="Dehydroquinate synthase-like"/>
    <property type="match status" value="1"/>
</dbReference>
<keyword evidence="2" id="KW-0560">Oxidoreductase</keyword>
<gene>
    <name evidence="6" type="ORF">SAMN05216362_10576</name>
</gene>
<dbReference type="EMBL" id="FOES01000005">
    <property type="protein sequence ID" value="SEQ00878.1"/>
    <property type="molecule type" value="Genomic_DNA"/>
</dbReference>
<dbReference type="GO" id="GO:0046872">
    <property type="term" value="F:metal ion binding"/>
    <property type="evidence" value="ECO:0007669"/>
    <property type="project" value="InterPro"/>
</dbReference>
<dbReference type="Gene3D" id="1.20.1090.10">
    <property type="entry name" value="Dehydroquinate synthase-like - alpha domain"/>
    <property type="match status" value="1"/>
</dbReference>
<sequence>MMQQFITPKNIYHGKGSIQKLEDIFNEMNVKKVFMLTDPILKELNVIEPIVEIVERNHLDLKISTNVVPEPPLKVGNDVVNEVKTFNPDLVIGVGGGSSLDLAKASAILSTHEGDVEDYLNLTGTKELTNEGVPTVLIPTTAGTGAEVTDIAVFSLKDTKDVITHKYLLANYAIVDPVLTYTLPPKVTAASGIDALTHAIEAYTSVNATPITDTLAVEAMKKIVNNIRSAVWNNHDYKARDEMANGSLIAGLSFYNAGVAGVHGLAYPLGGLFKIPHGESNAVLLPYVYNQIWPATMDKMYSLYEVFDIPVEGKTKREVVKEIVQALYDLVVDVGLATSIAEYNIKEEDIETLTQNGLKQERLLKRSPMKFDEALVRKVYEHAYKGW</sequence>
<organism evidence="6 7">
    <name type="scientific">Piscibacillus halophilus</name>
    <dbReference type="NCBI Taxonomy" id="571933"/>
    <lineage>
        <taxon>Bacteria</taxon>
        <taxon>Bacillati</taxon>
        <taxon>Bacillota</taxon>
        <taxon>Bacilli</taxon>
        <taxon>Bacillales</taxon>
        <taxon>Bacillaceae</taxon>
        <taxon>Piscibacillus</taxon>
    </lineage>
</organism>
<feature type="domain" description="Alcohol dehydrogenase iron-type/glycerol dehydrogenase GldA" evidence="4">
    <location>
        <begin position="8"/>
        <end position="177"/>
    </location>
</feature>
<dbReference type="Pfam" id="PF25137">
    <property type="entry name" value="ADH_Fe_C"/>
    <property type="match status" value="1"/>
</dbReference>
<dbReference type="RefSeq" id="WP_256205239.1">
    <property type="nucleotide sequence ID" value="NZ_FOES01000005.1"/>
</dbReference>
<accession>A0A1H9CJU3</accession>
<dbReference type="PROSITE" id="PS00913">
    <property type="entry name" value="ADH_IRON_1"/>
    <property type="match status" value="1"/>
</dbReference>